<dbReference type="PROSITE" id="PS51020">
    <property type="entry name" value="SPONDIN"/>
    <property type="match status" value="1"/>
</dbReference>
<accession>A0A3D8T505</accession>
<evidence type="ECO:0000313" key="3">
    <source>
        <dbReference type="EMBL" id="RDW93647.1"/>
    </source>
</evidence>
<feature type="domain" description="Spondin" evidence="2">
    <location>
        <begin position="1"/>
        <end position="55"/>
    </location>
</feature>
<evidence type="ECO:0000313" key="4">
    <source>
        <dbReference type="Proteomes" id="UP000256690"/>
    </source>
</evidence>
<gene>
    <name evidence="3" type="ORF">DSM5745_00969</name>
</gene>
<comment type="caution">
    <text evidence="3">The sequence shown here is derived from an EMBL/GenBank/DDBJ whole genome shotgun (WGS) entry which is preliminary data.</text>
</comment>
<dbReference type="OrthoDB" id="1577640at2759"/>
<dbReference type="Proteomes" id="UP000256690">
    <property type="component" value="Unassembled WGS sequence"/>
</dbReference>
<proteinExistence type="predicted"/>
<feature type="region of interest" description="Disordered" evidence="1">
    <location>
        <begin position="1"/>
        <end position="39"/>
    </location>
</feature>
<evidence type="ECO:0000256" key="1">
    <source>
        <dbReference type="SAM" id="MobiDB-lite"/>
    </source>
</evidence>
<dbReference type="RefSeq" id="XP_026608830.1">
    <property type="nucleotide sequence ID" value="XM_026742985.1"/>
</dbReference>
<feature type="region of interest" description="Disordered" evidence="1">
    <location>
        <begin position="130"/>
        <end position="151"/>
    </location>
</feature>
<organism evidence="3 4">
    <name type="scientific">Aspergillus mulundensis</name>
    <dbReference type="NCBI Taxonomy" id="1810919"/>
    <lineage>
        <taxon>Eukaryota</taxon>
        <taxon>Fungi</taxon>
        <taxon>Dikarya</taxon>
        <taxon>Ascomycota</taxon>
        <taxon>Pezizomycotina</taxon>
        <taxon>Eurotiomycetes</taxon>
        <taxon>Eurotiomycetidae</taxon>
        <taxon>Eurotiales</taxon>
        <taxon>Aspergillaceae</taxon>
        <taxon>Aspergillus</taxon>
        <taxon>Aspergillus subgen. Nidulantes</taxon>
    </lineage>
</organism>
<sequence>MEACHPQHAWSDESSMAWDPDDSHVPSGPLEHAPRRPPLPSLDAIEYLSDSSSSDNILDTAIRRRRPTTTTAFDDDTHHTTQPIRLPYSMVPFIGGFRCEWSGCTRSTVFRREADVLGHIRTIHLPDYRCPDDGSGQAPGGEGHLNRHFERRHSDPLAERRLMGDEPGRERAQARSATWFTSTWELPYVLDGIPENERLRFVLDSITLTMSERGVIVQTCNEFIQGRYGRAGVDLLAGLLTAVGSDDGRYTSLDIRARCSKNDVSVSLAESFTILQGMLVWLSLTFRPPKKDTICFSTGNIDSTGLTLQGLSPAASNGASCWFGLFESAVVAVDPHIQTSQTRYLETNFALLLYLAAVEYPVLFDGGLVLMGYSTALVPVRRIDDETTLWHLETADHDSQLKMSSLKALRGDWLKVTELRGLGTKKALLGWCPEAITLLGTGQLDTVEWSNAKAKRSSWAWTGANLQFIAASAAPFQLGGQAGLTFDRSINTLRFSAERNYFKCLSSSAKEQIVIYDVECSRAWLVPLICVFHEMLRAYWRTVPSQFRQADIPAASPSFDGASAALAALWNSGGTVVAISPDDRLTIRDLILGFSTNLSRAVLHRPNRKEIYGYEVMDLTMDSSKSDLKRCHIKKQGLPWITLLEQVNCLFCSKLGEAIHGSRGDTYDSPCNQVPEGRDWLVATMRSINELNARHGGHCLPGIRRLSDQHQWLMTGSPFEKCGHPNGGQASCWESGALIQEIQTTRGRKAQQYDKDPLYSENGAVVFGRPTGFPISLCQIPGLSMKNKQSVPGYSSQSSVIASLPISSQGQHDVIMTMPSNVV</sequence>
<dbReference type="GeneID" id="38111339"/>
<dbReference type="EMBL" id="PVWQ01000001">
    <property type="protein sequence ID" value="RDW93647.1"/>
    <property type="molecule type" value="Genomic_DNA"/>
</dbReference>
<name>A0A3D8T505_9EURO</name>
<dbReference type="AlphaFoldDB" id="A0A3D8T505"/>
<keyword evidence="4" id="KW-1185">Reference proteome</keyword>
<reference evidence="3 4" key="1">
    <citation type="journal article" date="2018" name="IMA Fungus">
        <title>IMA Genome-F 9: Draft genome sequence of Annulohypoxylon stygium, Aspergillus mulundensis, Berkeleyomyces basicola (syn. Thielaviopsis basicola), Ceratocystis smalleyi, two Cercospora beticola strains, Coleophoma cylindrospora, Fusarium fracticaudum, Phialophora cf. hyalina, and Morchella septimelata.</title>
        <authorList>
            <person name="Wingfield B.D."/>
            <person name="Bills G.F."/>
            <person name="Dong Y."/>
            <person name="Huang W."/>
            <person name="Nel W.J."/>
            <person name="Swalarsk-Parry B.S."/>
            <person name="Vaghefi N."/>
            <person name="Wilken P.M."/>
            <person name="An Z."/>
            <person name="de Beer Z.W."/>
            <person name="De Vos L."/>
            <person name="Chen L."/>
            <person name="Duong T.A."/>
            <person name="Gao Y."/>
            <person name="Hammerbacher A."/>
            <person name="Kikkert J.R."/>
            <person name="Li Y."/>
            <person name="Li H."/>
            <person name="Li K."/>
            <person name="Li Q."/>
            <person name="Liu X."/>
            <person name="Ma X."/>
            <person name="Naidoo K."/>
            <person name="Pethybridge S.J."/>
            <person name="Sun J."/>
            <person name="Steenkamp E.T."/>
            <person name="van der Nest M.A."/>
            <person name="van Wyk S."/>
            <person name="Wingfield M.J."/>
            <person name="Xiong C."/>
            <person name="Yue Q."/>
            <person name="Zhang X."/>
        </authorList>
    </citation>
    <scope>NUCLEOTIDE SEQUENCE [LARGE SCALE GENOMIC DNA]</scope>
    <source>
        <strain evidence="3 4">DSM 5745</strain>
    </source>
</reference>
<protein>
    <recommendedName>
        <fullName evidence="2">Spondin domain-containing protein</fullName>
    </recommendedName>
</protein>
<evidence type="ECO:0000259" key="2">
    <source>
        <dbReference type="PROSITE" id="PS51020"/>
    </source>
</evidence>
<dbReference type="InterPro" id="IPR009465">
    <property type="entry name" value="Spondin_N"/>
</dbReference>
<dbReference type="STRING" id="1810919.A0A3D8T505"/>